<dbReference type="InterPro" id="IPR025337">
    <property type="entry name" value="Questin_oxidase-like"/>
</dbReference>
<dbReference type="AlphaFoldDB" id="A0A3M7M121"/>
<evidence type="ECO:0000313" key="2">
    <source>
        <dbReference type="EMBL" id="RMZ68114.1"/>
    </source>
</evidence>
<dbReference type="PANTHER" id="PTHR35870">
    <property type="entry name" value="PROTEIN, PUTATIVE (AFU_ORTHOLOGUE AFUA_5G03330)-RELATED"/>
    <property type="match status" value="1"/>
</dbReference>
<gene>
    <name evidence="2" type="ORF">GMOD_00004303</name>
</gene>
<reference evidence="2 3" key="1">
    <citation type="journal article" date="2014" name="PLoS ONE">
        <title>De novo Genome Assembly of the Fungal Plant Pathogen Pyrenophora semeniperda.</title>
        <authorList>
            <person name="Soliai M.M."/>
            <person name="Meyer S.E."/>
            <person name="Udall J.A."/>
            <person name="Elzinga D.E."/>
            <person name="Hermansen R.A."/>
            <person name="Bodily P.M."/>
            <person name="Hart A.A."/>
            <person name="Coleman C.E."/>
        </authorList>
    </citation>
    <scope>NUCLEOTIDE SEQUENCE [LARGE SCALE GENOMIC DNA]</scope>
    <source>
        <strain evidence="2 3">CCB06</strain>
        <tissue evidence="2">Mycelium</tissue>
    </source>
</reference>
<evidence type="ECO:0008006" key="4">
    <source>
        <dbReference type="Google" id="ProtNLM"/>
    </source>
</evidence>
<dbReference type="PANTHER" id="PTHR35870:SF1">
    <property type="entry name" value="PROTEIN, PUTATIVE (AFU_ORTHOLOGUE AFUA_5G03330)-RELATED"/>
    <property type="match status" value="1"/>
</dbReference>
<keyword evidence="3" id="KW-1185">Reference proteome</keyword>
<accession>A0A3M7M121</accession>
<evidence type="ECO:0000313" key="3">
    <source>
        <dbReference type="Proteomes" id="UP000265663"/>
    </source>
</evidence>
<dbReference type="Pfam" id="PF14027">
    <property type="entry name" value="Questin_oxidase"/>
    <property type="match status" value="1"/>
</dbReference>
<dbReference type="Proteomes" id="UP000265663">
    <property type="component" value="Unassembled WGS sequence"/>
</dbReference>
<keyword evidence="1" id="KW-0560">Oxidoreductase</keyword>
<sequence length="394" mass="44328">MRFNTRNISQAPGFPGLSSFLRNRNMATASKIHLSATQIPQYRVENLSSESAQKASELLQINHEKHHVFFNQDGFHNHIAHHLLTLFALGGTPTQLQTAYDDNATYQRAPEPLEPSIVTDMHDPARFTSYLGQEQYYHDFLVFFRGEIDSKGWETVLQEYLFAETSLADDMLVRLYAGFLHPLIHLGFGVEFEQPGIIAEALAQTAVHDAWMKGFFVGCEEKVRERGGKGAGKTIVQVLEECRADEKVRSAARESDANKIRDGILKRAPREMIDLATQCFVSEGDDVEEKTAEMINAADFFYMHSLNASIFFPRFLSLSHSHPAIFSPSTTRRLLNYKIWSDIVIYVSRGCPPLLLTEISHYKAARPGDLQDVIERVKQLKGDDGHAVKLVGGG</sequence>
<protein>
    <recommendedName>
        <fullName evidence="4">HypA-like protein</fullName>
    </recommendedName>
</protein>
<evidence type="ECO:0000256" key="1">
    <source>
        <dbReference type="ARBA" id="ARBA00023002"/>
    </source>
</evidence>
<organism evidence="2 3">
    <name type="scientific">Pyrenophora seminiperda CCB06</name>
    <dbReference type="NCBI Taxonomy" id="1302712"/>
    <lineage>
        <taxon>Eukaryota</taxon>
        <taxon>Fungi</taxon>
        <taxon>Dikarya</taxon>
        <taxon>Ascomycota</taxon>
        <taxon>Pezizomycotina</taxon>
        <taxon>Dothideomycetes</taxon>
        <taxon>Pleosporomycetidae</taxon>
        <taxon>Pleosporales</taxon>
        <taxon>Pleosporineae</taxon>
        <taxon>Pleosporaceae</taxon>
        <taxon>Pyrenophora</taxon>
    </lineage>
</organism>
<proteinExistence type="predicted"/>
<dbReference type="GO" id="GO:0016491">
    <property type="term" value="F:oxidoreductase activity"/>
    <property type="evidence" value="ECO:0007669"/>
    <property type="project" value="UniProtKB-KW"/>
</dbReference>
<dbReference type="OrthoDB" id="10004862at2759"/>
<name>A0A3M7M121_9PLEO</name>
<dbReference type="EMBL" id="KE747814">
    <property type="protein sequence ID" value="RMZ68114.1"/>
    <property type="molecule type" value="Genomic_DNA"/>
</dbReference>